<gene>
    <name evidence="1" type="ORF">AWB65_01398</name>
</gene>
<proteinExistence type="predicted"/>
<dbReference type="Proteomes" id="UP000054977">
    <property type="component" value="Unassembled WGS sequence"/>
</dbReference>
<keyword evidence="2" id="KW-1185">Reference proteome</keyword>
<organism evidence="1 2">
    <name type="scientific">Caballeronia humi</name>
    <dbReference type="NCBI Taxonomy" id="326474"/>
    <lineage>
        <taxon>Bacteria</taxon>
        <taxon>Pseudomonadati</taxon>
        <taxon>Pseudomonadota</taxon>
        <taxon>Betaproteobacteria</taxon>
        <taxon>Burkholderiales</taxon>
        <taxon>Burkholderiaceae</taxon>
        <taxon>Caballeronia</taxon>
    </lineage>
</organism>
<name>A0A158FYW2_9BURK</name>
<dbReference type="OrthoDB" id="9010520at2"/>
<evidence type="ECO:0000313" key="1">
    <source>
        <dbReference type="EMBL" id="SAL24843.1"/>
    </source>
</evidence>
<dbReference type="AlphaFoldDB" id="A0A158FYW2"/>
<reference evidence="1" key="1">
    <citation type="submission" date="2016-01" db="EMBL/GenBank/DDBJ databases">
        <authorList>
            <person name="Peeters C."/>
        </authorList>
    </citation>
    <scope>NUCLEOTIDE SEQUENCE [LARGE SCALE GENOMIC DNA]</scope>
    <source>
        <strain evidence="1">LMG 22934</strain>
    </source>
</reference>
<sequence>MSVEAFQQQELAHIERMIVELERVPAHWHGVGAHNPVMQREYWRQRIHALMNSPDAADSVVRQASALLERLAGSSNGRGHAAGPRDF</sequence>
<dbReference type="EMBL" id="FCNW02000004">
    <property type="protein sequence ID" value="SAL24843.1"/>
    <property type="molecule type" value="Genomic_DNA"/>
</dbReference>
<protein>
    <submittedName>
        <fullName evidence="1">Uncharacterized protein</fullName>
    </submittedName>
</protein>
<comment type="caution">
    <text evidence="1">The sequence shown here is derived from an EMBL/GenBank/DDBJ whole genome shotgun (WGS) entry which is preliminary data.</text>
</comment>
<accession>A0A158FYW2</accession>
<dbReference type="RefSeq" id="WP_087666438.1">
    <property type="nucleotide sequence ID" value="NZ_FCNW02000004.1"/>
</dbReference>
<evidence type="ECO:0000313" key="2">
    <source>
        <dbReference type="Proteomes" id="UP000054977"/>
    </source>
</evidence>